<dbReference type="RefSeq" id="WP_067510074.1">
    <property type="nucleotide sequence ID" value="NZ_QNRE01000003.1"/>
</dbReference>
<dbReference type="Pfam" id="PF04075">
    <property type="entry name" value="F420H2_quin_red"/>
    <property type="match status" value="1"/>
</dbReference>
<dbReference type="InterPro" id="IPR004378">
    <property type="entry name" value="F420H2_quin_Rdtase"/>
</dbReference>
<dbReference type="OrthoDB" id="8225825at2"/>
<evidence type="ECO:0000256" key="2">
    <source>
        <dbReference type="ARBA" id="ARBA00049106"/>
    </source>
</evidence>
<accession>A0A366DT46</accession>
<dbReference type="GO" id="GO:0016491">
    <property type="term" value="F:oxidoreductase activity"/>
    <property type="evidence" value="ECO:0007669"/>
    <property type="project" value="InterPro"/>
</dbReference>
<sequence>MSESHSPAAESTITDYDDPNAPWNKLAEDGDVAGWNNDVISEFREQGGKVGGDYEGGDLVLLTTTGAKSGKQHVVPLGLCYRGEIPYVSSFVEDRYPAWYHNVKADGRVVIEHGPHTYDGFARVLTGAAYDEFAAFAFADNPMLAQCQERAGHPLPLVVLEFGEPRK</sequence>
<dbReference type="InterPro" id="IPR012349">
    <property type="entry name" value="Split_barrel_FMN-bd"/>
</dbReference>
<keyword evidence="5" id="KW-1185">Reference proteome</keyword>
<dbReference type="GO" id="GO:0005886">
    <property type="term" value="C:plasma membrane"/>
    <property type="evidence" value="ECO:0007669"/>
    <property type="project" value="TreeGrafter"/>
</dbReference>
<feature type="region of interest" description="Disordered" evidence="3">
    <location>
        <begin position="1"/>
        <end position="29"/>
    </location>
</feature>
<comment type="catalytic activity">
    <reaction evidence="2">
        <text>oxidized coenzyme F420-(gamma-L-Glu)(n) + a quinol + H(+) = reduced coenzyme F420-(gamma-L-Glu)(n) + a quinone</text>
        <dbReference type="Rhea" id="RHEA:39663"/>
        <dbReference type="Rhea" id="RHEA-COMP:12939"/>
        <dbReference type="Rhea" id="RHEA-COMP:14378"/>
        <dbReference type="ChEBI" id="CHEBI:15378"/>
        <dbReference type="ChEBI" id="CHEBI:24646"/>
        <dbReference type="ChEBI" id="CHEBI:132124"/>
        <dbReference type="ChEBI" id="CHEBI:133980"/>
        <dbReference type="ChEBI" id="CHEBI:139511"/>
    </reaction>
</comment>
<evidence type="ECO:0000313" key="5">
    <source>
        <dbReference type="Proteomes" id="UP000252586"/>
    </source>
</evidence>
<evidence type="ECO:0000256" key="3">
    <source>
        <dbReference type="SAM" id="MobiDB-lite"/>
    </source>
</evidence>
<protein>
    <submittedName>
        <fullName evidence="4">Deazaflavin-dependent oxidoreductase (Nitroreductase family)</fullName>
    </submittedName>
</protein>
<proteinExistence type="inferred from homology"/>
<dbReference type="Proteomes" id="UP000252586">
    <property type="component" value="Unassembled WGS sequence"/>
</dbReference>
<gene>
    <name evidence="4" type="ORF">DFR74_10387</name>
</gene>
<dbReference type="NCBIfam" id="TIGR00026">
    <property type="entry name" value="hi_GC_TIGR00026"/>
    <property type="match status" value="1"/>
</dbReference>
<dbReference type="PANTHER" id="PTHR39428:SF1">
    <property type="entry name" value="F420H(2)-DEPENDENT QUINONE REDUCTASE RV1261C"/>
    <property type="match status" value="1"/>
</dbReference>
<dbReference type="STRING" id="1210090.GCA_001613185_03576"/>
<dbReference type="GO" id="GO:0070967">
    <property type="term" value="F:coenzyme F420 binding"/>
    <property type="evidence" value="ECO:0007669"/>
    <property type="project" value="TreeGrafter"/>
</dbReference>
<dbReference type="AlphaFoldDB" id="A0A366DT46"/>
<dbReference type="PANTHER" id="PTHR39428">
    <property type="entry name" value="F420H(2)-DEPENDENT QUINONE REDUCTASE RV1261C"/>
    <property type="match status" value="1"/>
</dbReference>
<comment type="caution">
    <text evidence="4">The sequence shown here is derived from an EMBL/GenBank/DDBJ whole genome shotgun (WGS) entry which is preliminary data.</text>
</comment>
<dbReference type="EMBL" id="QNRE01000003">
    <property type="protein sequence ID" value="RBO92444.1"/>
    <property type="molecule type" value="Genomic_DNA"/>
</dbReference>
<dbReference type="Gene3D" id="2.30.110.10">
    <property type="entry name" value="Electron Transport, Fmn-binding Protein, Chain A"/>
    <property type="match status" value="1"/>
</dbReference>
<organism evidence="4 5">
    <name type="scientific">Nocardia puris</name>
    <dbReference type="NCBI Taxonomy" id="208602"/>
    <lineage>
        <taxon>Bacteria</taxon>
        <taxon>Bacillati</taxon>
        <taxon>Actinomycetota</taxon>
        <taxon>Actinomycetes</taxon>
        <taxon>Mycobacteriales</taxon>
        <taxon>Nocardiaceae</taxon>
        <taxon>Nocardia</taxon>
    </lineage>
</organism>
<reference evidence="4 5" key="1">
    <citation type="submission" date="2018-06" db="EMBL/GenBank/DDBJ databases">
        <title>Genomic Encyclopedia of Type Strains, Phase IV (KMG-IV): sequencing the most valuable type-strain genomes for metagenomic binning, comparative biology and taxonomic classification.</title>
        <authorList>
            <person name="Goeker M."/>
        </authorList>
    </citation>
    <scope>NUCLEOTIDE SEQUENCE [LARGE SCALE GENOMIC DNA]</scope>
    <source>
        <strain evidence="4 5">DSM 44599</strain>
    </source>
</reference>
<evidence type="ECO:0000313" key="4">
    <source>
        <dbReference type="EMBL" id="RBO92444.1"/>
    </source>
</evidence>
<feature type="compositionally biased region" description="Polar residues" evidence="3">
    <location>
        <begin position="1"/>
        <end position="14"/>
    </location>
</feature>
<name>A0A366DT46_9NOCA</name>
<comment type="similarity">
    <text evidence="1">Belongs to the F420H(2)-dependent quinone reductase family.</text>
</comment>
<evidence type="ECO:0000256" key="1">
    <source>
        <dbReference type="ARBA" id="ARBA00008710"/>
    </source>
</evidence>